<accession>A0A0F9CQT7</accession>
<feature type="domain" description="RecX first three-helical" evidence="1">
    <location>
        <begin position="41"/>
        <end position="80"/>
    </location>
</feature>
<name>A0A0F9CQT7_9ZZZZ</name>
<dbReference type="Gene3D" id="1.10.10.10">
    <property type="entry name" value="Winged helix-like DNA-binding domain superfamily/Winged helix DNA-binding domain"/>
    <property type="match status" value="1"/>
</dbReference>
<dbReference type="InterPro" id="IPR036388">
    <property type="entry name" value="WH-like_DNA-bd_sf"/>
</dbReference>
<dbReference type="InterPro" id="IPR053926">
    <property type="entry name" value="RecX_HTH_1st"/>
</dbReference>
<proteinExistence type="predicted"/>
<reference evidence="2" key="1">
    <citation type="journal article" date="2015" name="Nature">
        <title>Complex archaea that bridge the gap between prokaryotes and eukaryotes.</title>
        <authorList>
            <person name="Spang A."/>
            <person name="Saw J.H."/>
            <person name="Jorgensen S.L."/>
            <person name="Zaremba-Niedzwiedzka K."/>
            <person name="Martijn J."/>
            <person name="Lind A.E."/>
            <person name="van Eijk R."/>
            <person name="Schleper C."/>
            <person name="Guy L."/>
            <person name="Ettema T.J."/>
        </authorList>
    </citation>
    <scope>NUCLEOTIDE SEQUENCE</scope>
</reference>
<feature type="non-terminal residue" evidence="2">
    <location>
        <position position="85"/>
    </location>
</feature>
<evidence type="ECO:0000313" key="2">
    <source>
        <dbReference type="EMBL" id="KKL51559.1"/>
    </source>
</evidence>
<organism evidence="2">
    <name type="scientific">marine sediment metagenome</name>
    <dbReference type="NCBI Taxonomy" id="412755"/>
    <lineage>
        <taxon>unclassified sequences</taxon>
        <taxon>metagenomes</taxon>
        <taxon>ecological metagenomes</taxon>
    </lineage>
</organism>
<dbReference type="EMBL" id="LAZR01032207">
    <property type="protein sequence ID" value="KKL51559.1"/>
    <property type="molecule type" value="Genomic_DNA"/>
</dbReference>
<protein>
    <recommendedName>
        <fullName evidence="1">RecX first three-helical domain-containing protein</fullName>
    </recommendedName>
</protein>
<dbReference type="Pfam" id="PF21982">
    <property type="entry name" value="RecX_HTH1"/>
    <property type="match status" value="1"/>
</dbReference>
<gene>
    <name evidence="2" type="ORF">LCGC14_2294300</name>
</gene>
<dbReference type="AlphaFoldDB" id="A0A0F9CQT7"/>
<comment type="caution">
    <text evidence="2">The sequence shown here is derived from an EMBL/GenBank/DDBJ whole genome shotgun (WGS) entry which is preliminary data.</text>
</comment>
<evidence type="ECO:0000259" key="1">
    <source>
        <dbReference type="Pfam" id="PF21982"/>
    </source>
</evidence>
<sequence>MTLHLRSRGSPLPGILILLKVKWGEMKAAKALKLKGSPAEAKTYALKLLSYRARSRKELLERLVGKGFGSSQIKEAVDSLVDAGL</sequence>